<dbReference type="PANTHER" id="PTHR48063:SF101">
    <property type="entry name" value="LRR RECEPTOR-LIKE SERINE_THREONINE-PROTEIN KINASE FLS2"/>
    <property type="match status" value="1"/>
</dbReference>
<comment type="subcellular location">
    <subcellularLocation>
        <location evidence="1">Membrane</location>
        <topology evidence="1">Single-pass type I membrane protein</topology>
    </subcellularLocation>
</comment>
<evidence type="ECO:0000259" key="11">
    <source>
        <dbReference type="Pfam" id="PF08263"/>
    </source>
</evidence>
<evidence type="ECO:0000256" key="1">
    <source>
        <dbReference type="ARBA" id="ARBA00004479"/>
    </source>
</evidence>
<dbReference type="Gene3D" id="3.80.10.10">
    <property type="entry name" value="Ribonuclease Inhibitor"/>
    <property type="match status" value="1"/>
</dbReference>
<reference evidence="13" key="1">
    <citation type="submission" date="2016-06" db="EMBL/GenBank/DDBJ databases">
        <title>Parallel loss of symbiosis genes in relatives of nitrogen-fixing non-legume Parasponia.</title>
        <authorList>
            <person name="Van Velzen R."/>
            <person name="Holmer R."/>
            <person name="Bu F."/>
            <person name="Rutten L."/>
            <person name="Van Zeijl A."/>
            <person name="Liu W."/>
            <person name="Santuari L."/>
            <person name="Cao Q."/>
            <person name="Sharma T."/>
            <person name="Shen D."/>
            <person name="Roswanjaya Y."/>
            <person name="Wardhani T."/>
            <person name="Kalhor M.S."/>
            <person name="Jansen J."/>
            <person name="Van den Hoogen J."/>
            <person name="Gungor B."/>
            <person name="Hartog M."/>
            <person name="Hontelez J."/>
            <person name="Verver J."/>
            <person name="Yang W.-C."/>
            <person name="Schijlen E."/>
            <person name="Repin R."/>
            <person name="Schilthuizen M."/>
            <person name="Schranz E."/>
            <person name="Heidstra R."/>
            <person name="Miyata K."/>
            <person name="Fedorova E."/>
            <person name="Kohlen W."/>
            <person name="Bisseling T."/>
            <person name="Smit S."/>
            <person name="Geurts R."/>
        </authorList>
    </citation>
    <scope>NUCLEOTIDE SEQUENCE [LARGE SCALE GENOMIC DNA]</scope>
    <source>
        <strain evidence="13">cv. WU1-14</strain>
    </source>
</reference>
<keyword evidence="2" id="KW-0433">Leucine-rich repeat</keyword>
<comment type="caution">
    <text evidence="12">The sequence shown here is derived from an EMBL/GenBank/DDBJ whole genome shotgun (WGS) entry which is preliminary data.</text>
</comment>
<keyword evidence="3" id="KW-0812">Transmembrane</keyword>
<keyword evidence="9" id="KW-0325">Glycoprotein</keyword>
<organism evidence="12 13">
    <name type="scientific">Parasponia andersonii</name>
    <name type="common">Sponia andersonii</name>
    <dbReference type="NCBI Taxonomy" id="3476"/>
    <lineage>
        <taxon>Eukaryota</taxon>
        <taxon>Viridiplantae</taxon>
        <taxon>Streptophyta</taxon>
        <taxon>Embryophyta</taxon>
        <taxon>Tracheophyta</taxon>
        <taxon>Spermatophyta</taxon>
        <taxon>Magnoliopsida</taxon>
        <taxon>eudicotyledons</taxon>
        <taxon>Gunneridae</taxon>
        <taxon>Pentapetalae</taxon>
        <taxon>rosids</taxon>
        <taxon>fabids</taxon>
        <taxon>Rosales</taxon>
        <taxon>Cannabaceae</taxon>
        <taxon>Parasponia</taxon>
    </lineage>
</organism>
<protein>
    <submittedName>
        <fullName evidence="12">LRR domain containing protein</fullName>
    </submittedName>
</protein>
<dbReference type="InterPro" id="IPR032675">
    <property type="entry name" value="LRR_dom_sf"/>
</dbReference>
<name>A0A2P5AZZ5_PARAD</name>
<dbReference type="PROSITE" id="PS51450">
    <property type="entry name" value="LRR"/>
    <property type="match status" value="1"/>
</dbReference>
<gene>
    <name evidence="12" type="ORF">PanWU01x14_284290</name>
</gene>
<evidence type="ECO:0000256" key="6">
    <source>
        <dbReference type="ARBA" id="ARBA00022989"/>
    </source>
</evidence>
<dbReference type="SUPFAM" id="SSF52058">
    <property type="entry name" value="L domain-like"/>
    <property type="match status" value="1"/>
</dbReference>
<evidence type="ECO:0000256" key="4">
    <source>
        <dbReference type="ARBA" id="ARBA00022729"/>
    </source>
</evidence>
<keyword evidence="7" id="KW-0472">Membrane</keyword>
<evidence type="ECO:0000256" key="3">
    <source>
        <dbReference type="ARBA" id="ARBA00022692"/>
    </source>
</evidence>
<feature type="signal peptide" evidence="10">
    <location>
        <begin position="1"/>
        <end position="25"/>
    </location>
</feature>
<keyword evidence="13" id="KW-1185">Reference proteome</keyword>
<dbReference type="OrthoDB" id="1166468at2759"/>
<dbReference type="Proteomes" id="UP000237105">
    <property type="component" value="Unassembled WGS sequence"/>
</dbReference>
<evidence type="ECO:0000256" key="2">
    <source>
        <dbReference type="ARBA" id="ARBA00022614"/>
    </source>
</evidence>
<evidence type="ECO:0000256" key="10">
    <source>
        <dbReference type="SAM" id="SignalP"/>
    </source>
</evidence>
<evidence type="ECO:0000256" key="5">
    <source>
        <dbReference type="ARBA" id="ARBA00022737"/>
    </source>
</evidence>
<dbReference type="InterPro" id="IPR046956">
    <property type="entry name" value="RLP23-like"/>
</dbReference>
<dbReference type="InterPro" id="IPR001611">
    <property type="entry name" value="Leu-rich_rpt"/>
</dbReference>
<dbReference type="EMBL" id="JXTB01000399">
    <property type="protein sequence ID" value="PON42122.1"/>
    <property type="molecule type" value="Genomic_DNA"/>
</dbReference>
<keyword evidence="6" id="KW-1133">Transmembrane helix</keyword>
<accession>A0A2P5AZZ5</accession>
<dbReference type="PANTHER" id="PTHR48063">
    <property type="entry name" value="LRR RECEPTOR-LIKE KINASE"/>
    <property type="match status" value="1"/>
</dbReference>
<evidence type="ECO:0000313" key="13">
    <source>
        <dbReference type="Proteomes" id="UP000237105"/>
    </source>
</evidence>
<dbReference type="GO" id="GO:0016020">
    <property type="term" value="C:membrane"/>
    <property type="evidence" value="ECO:0007669"/>
    <property type="project" value="UniProtKB-SubCell"/>
</dbReference>
<feature type="domain" description="Leucine-rich repeat-containing N-terminal plant-type" evidence="11">
    <location>
        <begin position="37"/>
        <end position="81"/>
    </location>
</feature>
<evidence type="ECO:0000256" key="7">
    <source>
        <dbReference type="ARBA" id="ARBA00023136"/>
    </source>
</evidence>
<dbReference type="AlphaFoldDB" id="A0A2P5AZZ5"/>
<dbReference type="Pfam" id="PF00560">
    <property type="entry name" value="LRR_1"/>
    <property type="match status" value="2"/>
</dbReference>
<keyword evidence="5" id="KW-0677">Repeat</keyword>
<dbReference type="Pfam" id="PF08263">
    <property type="entry name" value="LRRNT_2"/>
    <property type="match status" value="1"/>
</dbReference>
<keyword evidence="4 10" id="KW-0732">Signal</keyword>
<keyword evidence="8" id="KW-0675">Receptor</keyword>
<sequence length="226" mass="25623">MARWFTQIPLLLLLLLLLLLHLAEYLGVGEARTRCIQSDREALLHFKRSLRHDLENQNLLSSLGDGEAKAECCHWDGIRCSDTSGRVVMLDLSPWTSYDVIGSWSLRGNISSSLLGLRYLNYLDLSFMDLSEANDWIQLLYQLPYLKNLLLPDCNLPGFNSASLSVLDLSGNNLSSVSVYPWLFKYNHSLAYLNLSSNKLGVSTETLEDFGEMSALESLRLRNNRF</sequence>
<proteinExistence type="predicted"/>
<evidence type="ECO:0000256" key="8">
    <source>
        <dbReference type="ARBA" id="ARBA00023170"/>
    </source>
</evidence>
<feature type="chain" id="PRO_5015171533" evidence="10">
    <location>
        <begin position="26"/>
        <end position="226"/>
    </location>
</feature>
<evidence type="ECO:0000313" key="12">
    <source>
        <dbReference type="EMBL" id="PON42122.1"/>
    </source>
</evidence>
<dbReference type="InterPro" id="IPR013210">
    <property type="entry name" value="LRR_N_plant-typ"/>
</dbReference>
<evidence type="ECO:0000256" key="9">
    <source>
        <dbReference type="ARBA" id="ARBA00023180"/>
    </source>
</evidence>